<evidence type="ECO:0000313" key="3">
    <source>
        <dbReference type="Proteomes" id="UP001151760"/>
    </source>
</evidence>
<dbReference type="EMBL" id="BQNB010011713">
    <property type="protein sequence ID" value="GJS94196.1"/>
    <property type="molecule type" value="Genomic_DNA"/>
</dbReference>
<accession>A0ABQ4ZXI7</accession>
<keyword evidence="3" id="KW-1185">Reference proteome</keyword>
<name>A0ABQ4ZXI7_9ASTR</name>
<feature type="region of interest" description="Disordered" evidence="1">
    <location>
        <begin position="21"/>
        <end position="42"/>
    </location>
</feature>
<sequence length="203" mass="23122">MLVENLPTNYSSARPLLKSHVPRLNKAQGPRGNRPNQVAANNRGIEPSELGFRYEIEIASGHLVEIDKDFHLSGEIEFRIDLIPRALPPIAKSPYRLAPSKLEELKCYEIRLAVRSRRMHLTLKENCVMHLLLSSPMGTKDFVVYCDASGLGLGCVLMQREGKDKERRKGKSRKEYKEERVERRKGRAKDRGREDSLEGKGKS</sequence>
<proteinExistence type="predicted"/>
<evidence type="ECO:0000313" key="2">
    <source>
        <dbReference type="EMBL" id="GJS94196.1"/>
    </source>
</evidence>
<feature type="region of interest" description="Disordered" evidence="1">
    <location>
        <begin position="162"/>
        <end position="203"/>
    </location>
</feature>
<reference evidence="2" key="2">
    <citation type="submission" date="2022-01" db="EMBL/GenBank/DDBJ databases">
        <authorList>
            <person name="Yamashiro T."/>
            <person name="Shiraishi A."/>
            <person name="Satake H."/>
            <person name="Nakayama K."/>
        </authorList>
    </citation>
    <scope>NUCLEOTIDE SEQUENCE</scope>
</reference>
<feature type="compositionally biased region" description="Basic and acidic residues" evidence="1">
    <location>
        <begin position="189"/>
        <end position="203"/>
    </location>
</feature>
<dbReference type="Proteomes" id="UP001151760">
    <property type="component" value="Unassembled WGS sequence"/>
</dbReference>
<keyword evidence="2" id="KW-0808">Transferase</keyword>
<organism evidence="2 3">
    <name type="scientific">Tanacetum coccineum</name>
    <dbReference type="NCBI Taxonomy" id="301880"/>
    <lineage>
        <taxon>Eukaryota</taxon>
        <taxon>Viridiplantae</taxon>
        <taxon>Streptophyta</taxon>
        <taxon>Embryophyta</taxon>
        <taxon>Tracheophyta</taxon>
        <taxon>Spermatophyta</taxon>
        <taxon>Magnoliopsida</taxon>
        <taxon>eudicotyledons</taxon>
        <taxon>Gunneridae</taxon>
        <taxon>Pentapetalae</taxon>
        <taxon>asterids</taxon>
        <taxon>campanulids</taxon>
        <taxon>Asterales</taxon>
        <taxon>Asteraceae</taxon>
        <taxon>Asteroideae</taxon>
        <taxon>Anthemideae</taxon>
        <taxon>Anthemidinae</taxon>
        <taxon>Tanacetum</taxon>
    </lineage>
</organism>
<evidence type="ECO:0000256" key="1">
    <source>
        <dbReference type="SAM" id="MobiDB-lite"/>
    </source>
</evidence>
<gene>
    <name evidence="2" type="ORF">Tco_0801164</name>
</gene>
<comment type="caution">
    <text evidence="2">The sequence shown here is derived from an EMBL/GenBank/DDBJ whole genome shotgun (WGS) entry which is preliminary data.</text>
</comment>
<dbReference type="GO" id="GO:0003964">
    <property type="term" value="F:RNA-directed DNA polymerase activity"/>
    <property type="evidence" value="ECO:0007669"/>
    <property type="project" value="UniProtKB-KW"/>
</dbReference>
<protein>
    <submittedName>
        <fullName evidence="2">Reverse transcriptase domain-containing protein</fullName>
    </submittedName>
</protein>
<keyword evidence="2" id="KW-0548">Nucleotidyltransferase</keyword>
<feature type="compositionally biased region" description="Basic and acidic residues" evidence="1">
    <location>
        <begin position="162"/>
        <end position="182"/>
    </location>
</feature>
<reference evidence="2" key="1">
    <citation type="journal article" date="2022" name="Int. J. Mol. Sci.">
        <title>Draft Genome of Tanacetum Coccineum: Genomic Comparison of Closely Related Tanacetum-Family Plants.</title>
        <authorList>
            <person name="Yamashiro T."/>
            <person name="Shiraishi A."/>
            <person name="Nakayama K."/>
            <person name="Satake H."/>
        </authorList>
    </citation>
    <scope>NUCLEOTIDE SEQUENCE</scope>
</reference>
<keyword evidence="2" id="KW-0695">RNA-directed DNA polymerase</keyword>